<organism evidence="2 3">
    <name type="scientific">Lacinutrix gracilariae</name>
    <dbReference type="NCBI Taxonomy" id="1747198"/>
    <lineage>
        <taxon>Bacteria</taxon>
        <taxon>Pseudomonadati</taxon>
        <taxon>Bacteroidota</taxon>
        <taxon>Flavobacteriia</taxon>
        <taxon>Flavobacteriales</taxon>
        <taxon>Flavobacteriaceae</taxon>
        <taxon>Lacinutrix</taxon>
    </lineage>
</organism>
<dbReference type="InterPro" id="IPR036691">
    <property type="entry name" value="Endo/exonu/phosph_ase_sf"/>
</dbReference>
<dbReference type="SUPFAM" id="SSF56219">
    <property type="entry name" value="DNase I-like"/>
    <property type="match status" value="1"/>
</dbReference>
<comment type="caution">
    <text evidence="2">The sequence shown here is derived from an EMBL/GenBank/DDBJ whole genome shotgun (WGS) entry which is preliminary data.</text>
</comment>
<dbReference type="GO" id="GO:0004519">
    <property type="term" value="F:endonuclease activity"/>
    <property type="evidence" value="ECO:0007669"/>
    <property type="project" value="UniProtKB-KW"/>
</dbReference>
<dbReference type="Proteomes" id="UP001597467">
    <property type="component" value="Unassembled WGS sequence"/>
</dbReference>
<sequence>MNAFSDISVNTKLHTIAFYNTENLFDIFDEEKKYDNDMLPTANKRWTLKRYQNKLRKLSYVISNIGRKENGKHPALVGLAEVENATVLKGLIATKHLKNCNYDFVHYDSKDERGIDVALLYDTTVFTVESSTVFSLELYNDKGLPDYTRDILLVTGLLAGSKIHVIVNHWSSRREGEKETEHKRMAGSNKVGEIISNLKLQDPDAKILVIGDFNDDPSSKTIKRLVTAFDLFNPMETLRSYTRGTTKHQRRWYLFDQILVTTNFFEKNKNTLQYESANIFDEDFLKVTTGKYKGSPYRTYAGTKYQGGYSDHFPVYVVLEENS</sequence>
<gene>
    <name evidence="2" type="ORF">ACFSSB_12480</name>
</gene>
<proteinExistence type="predicted"/>
<protein>
    <submittedName>
        <fullName evidence="2">Endonuclease</fullName>
    </submittedName>
</protein>
<keyword evidence="3" id="KW-1185">Reference proteome</keyword>
<dbReference type="EMBL" id="JBHULM010000011">
    <property type="protein sequence ID" value="MFD2543140.1"/>
    <property type="molecule type" value="Genomic_DNA"/>
</dbReference>
<dbReference type="PANTHER" id="PTHR42834:SF1">
    <property type="entry name" value="ENDONUCLEASE_EXONUCLEASE_PHOSPHATASE FAMILY PROTEIN (AFU_ORTHOLOGUE AFUA_3G09210)"/>
    <property type="match status" value="1"/>
</dbReference>
<evidence type="ECO:0000313" key="3">
    <source>
        <dbReference type="Proteomes" id="UP001597467"/>
    </source>
</evidence>
<dbReference type="Pfam" id="PF19580">
    <property type="entry name" value="Exo_endo_phos_3"/>
    <property type="match status" value="1"/>
</dbReference>
<accession>A0ABW5K5D8</accession>
<evidence type="ECO:0000313" key="2">
    <source>
        <dbReference type="EMBL" id="MFD2543140.1"/>
    </source>
</evidence>
<keyword evidence="2" id="KW-0378">Hydrolase</keyword>
<dbReference type="RefSeq" id="WP_379904727.1">
    <property type="nucleotide sequence ID" value="NZ_JBHULM010000011.1"/>
</dbReference>
<reference evidence="3" key="1">
    <citation type="journal article" date="2019" name="Int. J. Syst. Evol. Microbiol.">
        <title>The Global Catalogue of Microorganisms (GCM) 10K type strain sequencing project: providing services to taxonomists for standard genome sequencing and annotation.</title>
        <authorList>
            <consortium name="The Broad Institute Genomics Platform"/>
            <consortium name="The Broad Institute Genome Sequencing Center for Infectious Disease"/>
            <person name="Wu L."/>
            <person name="Ma J."/>
        </authorList>
    </citation>
    <scope>NUCLEOTIDE SEQUENCE [LARGE SCALE GENOMIC DNA]</scope>
    <source>
        <strain evidence="3">KCTC 42808</strain>
    </source>
</reference>
<evidence type="ECO:0000259" key="1">
    <source>
        <dbReference type="Pfam" id="PF19580"/>
    </source>
</evidence>
<feature type="domain" description="Endonuclease/exonuclease/phosphatase" evidence="1">
    <location>
        <begin position="15"/>
        <end position="320"/>
    </location>
</feature>
<keyword evidence="2" id="KW-0255">Endonuclease</keyword>
<dbReference type="PANTHER" id="PTHR42834">
    <property type="entry name" value="ENDONUCLEASE/EXONUCLEASE/PHOSPHATASE FAMILY PROTEIN (AFU_ORTHOLOGUE AFUA_3G09210)"/>
    <property type="match status" value="1"/>
</dbReference>
<dbReference type="Gene3D" id="3.60.10.10">
    <property type="entry name" value="Endonuclease/exonuclease/phosphatase"/>
    <property type="match status" value="1"/>
</dbReference>
<dbReference type="InterPro" id="IPR005135">
    <property type="entry name" value="Endo/exonuclease/phosphatase"/>
</dbReference>
<keyword evidence="2" id="KW-0540">Nuclease</keyword>
<name>A0ABW5K5D8_9FLAO</name>